<dbReference type="InterPro" id="IPR000040">
    <property type="entry name" value="AML1_Runt"/>
</dbReference>
<dbReference type="eggNOG" id="KOG3982">
    <property type="taxonomic scope" value="Eukaryota"/>
</dbReference>
<dbReference type="GO" id="GO:0000981">
    <property type="term" value="F:DNA-binding transcription factor activity, RNA polymerase II-specific"/>
    <property type="evidence" value="ECO:0007669"/>
    <property type="project" value="TreeGrafter"/>
</dbReference>
<dbReference type="SUPFAM" id="SSF48403">
    <property type="entry name" value="Ankyrin repeat"/>
    <property type="match status" value="1"/>
</dbReference>
<dbReference type="InterPro" id="IPR008967">
    <property type="entry name" value="p53-like_TF_DNA-bd_sf"/>
</dbReference>
<dbReference type="GeneID" id="25905909"/>
<evidence type="ECO:0000256" key="6">
    <source>
        <dbReference type="SAM" id="MobiDB-lite"/>
    </source>
</evidence>
<keyword evidence="2" id="KW-0805">Transcription regulation</keyword>
<feature type="compositionally biased region" description="Basic and acidic residues" evidence="6">
    <location>
        <begin position="119"/>
        <end position="129"/>
    </location>
</feature>
<dbReference type="EMBL" id="KQ241938">
    <property type="protein sequence ID" value="KNC82313.1"/>
    <property type="molecule type" value="Genomic_DNA"/>
</dbReference>
<dbReference type="SUPFAM" id="SSF49417">
    <property type="entry name" value="p53-like transcription factors"/>
    <property type="match status" value="1"/>
</dbReference>
<reference evidence="8 9" key="1">
    <citation type="submission" date="2011-02" db="EMBL/GenBank/DDBJ databases">
        <title>The Genome Sequence of Sphaeroforma arctica JP610.</title>
        <authorList>
            <consortium name="The Broad Institute Genome Sequencing Platform"/>
            <person name="Russ C."/>
            <person name="Cuomo C."/>
            <person name="Young S.K."/>
            <person name="Zeng Q."/>
            <person name="Gargeya S."/>
            <person name="Alvarado L."/>
            <person name="Berlin A."/>
            <person name="Chapman S.B."/>
            <person name="Chen Z."/>
            <person name="Freedman E."/>
            <person name="Gellesch M."/>
            <person name="Goldberg J."/>
            <person name="Griggs A."/>
            <person name="Gujja S."/>
            <person name="Heilman E."/>
            <person name="Heiman D."/>
            <person name="Howarth C."/>
            <person name="Mehta T."/>
            <person name="Neiman D."/>
            <person name="Pearson M."/>
            <person name="Roberts A."/>
            <person name="Saif S."/>
            <person name="Shea T."/>
            <person name="Shenoy N."/>
            <person name="Sisk P."/>
            <person name="Stolte C."/>
            <person name="Sykes S."/>
            <person name="White J."/>
            <person name="Yandava C."/>
            <person name="Burger G."/>
            <person name="Gray M.W."/>
            <person name="Holland P.W.H."/>
            <person name="King N."/>
            <person name="Lang F.B.F."/>
            <person name="Roger A.J."/>
            <person name="Ruiz-Trillo I."/>
            <person name="Haas B."/>
            <person name="Nusbaum C."/>
            <person name="Birren B."/>
        </authorList>
    </citation>
    <scope>NUCLEOTIDE SEQUENCE [LARGE SCALE GENOMIC DNA]</scope>
    <source>
        <strain evidence="8 9">JP610</strain>
    </source>
</reference>
<sequence>MRASQSVDDLSLQGAAGDSMRRKRRSIESGKALGIGALEEVLRHVGVDANNSGSTGTTTTLKDHISKQANSREREALRSAVNVTVQEEKPVKTPRIQSSAGGSPDSTDFGPSSKKRRSIQGEDSDHQLTDQEEETDVNKDRDGDGDAEADADAGTESESGARKNKEADKPPLPTNIETLKVKALPDHWRCNKSLPTTLTLLSSKDIPDGTKVEVKAEIQRGTFGELKNSTTTFKENEAKFKDFRFVGRSGRGHSFTVAFYIKSDPPVTAILSQKVKITVDGPRPPRTRRLSETHKKGAYSDSEGRLGYRCPPYQRTGSIGNLRSPHMVRSRNPMGGHPHMGVRRYYSGQMHEMPVRDRTMLGQNPNYVPPPHAQPPPGRFSNPNIYNLQQYPPGGVSYAELPNGGHMGPQPLMNGMSNDMIPELDSPGHRTVVDGMPVLQGFKLTNIIPSEGVEGQTVVAELHVHKALVKRFGWPNMLFCLAFGNSTPQFDNLDVTNSGTLYCHFKVPPMSTSVIQTAALVKIDDKVYSCDSPLLFTNKQPVRRQQPATEAYSPAALGKIMLEVHRELQSYRDPSFRKSKAAFHSLQLNIVKLEGQLLELSRRCLAHLGSLEYLPTIDNAEQAGITILHLSGEFGWEKFIHLLLEAGADMTQCDAQGRTAIDGAVLDVACITAWFVSTVTRQHTRYCATDNAWSPYSWSEGSPNTIRETAIVKSTANVARA</sequence>
<evidence type="ECO:0000313" key="9">
    <source>
        <dbReference type="Proteomes" id="UP000054560"/>
    </source>
</evidence>
<protein>
    <recommendedName>
        <fullName evidence="7">Runt domain-containing protein</fullName>
    </recommendedName>
</protein>
<dbReference type="InterPro" id="IPR002110">
    <property type="entry name" value="Ankyrin_rpt"/>
</dbReference>
<feature type="compositionally biased region" description="Basic and acidic residues" evidence="6">
    <location>
        <begin position="159"/>
        <end position="169"/>
    </location>
</feature>
<evidence type="ECO:0000256" key="1">
    <source>
        <dbReference type="ARBA" id="ARBA00004123"/>
    </source>
</evidence>
<evidence type="ECO:0000256" key="4">
    <source>
        <dbReference type="ARBA" id="ARBA00023242"/>
    </source>
</evidence>
<dbReference type="PROSITE" id="PS51062">
    <property type="entry name" value="RUNT"/>
    <property type="match status" value="1"/>
</dbReference>
<feature type="compositionally biased region" description="Polar residues" evidence="6">
    <location>
        <begin position="95"/>
        <end position="110"/>
    </location>
</feature>
<feature type="compositionally biased region" description="Low complexity" evidence="6">
    <location>
        <begin position="50"/>
        <end position="60"/>
    </location>
</feature>
<dbReference type="STRING" id="667725.A0A0L0G292"/>
<dbReference type="GO" id="GO:0000978">
    <property type="term" value="F:RNA polymerase II cis-regulatory region sequence-specific DNA binding"/>
    <property type="evidence" value="ECO:0007669"/>
    <property type="project" value="TreeGrafter"/>
</dbReference>
<feature type="domain" description="Runt" evidence="7">
    <location>
        <begin position="159"/>
        <end position="287"/>
    </location>
</feature>
<gene>
    <name evidence="8" type="ORF">SARC_05405</name>
</gene>
<evidence type="ECO:0000259" key="7">
    <source>
        <dbReference type="PROSITE" id="PS51062"/>
    </source>
</evidence>
<dbReference type="Gene3D" id="1.25.40.20">
    <property type="entry name" value="Ankyrin repeat-containing domain"/>
    <property type="match status" value="1"/>
</dbReference>
<dbReference type="InterPro" id="IPR012346">
    <property type="entry name" value="p53/RUNT-type_TF_DNA-bd_sf"/>
</dbReference>
<name>A0A0L0G292_9EUKA</name>
<feature type="region of interest" description="Disordered" evidence="6">
    <location>
        <begin position="1"/>
        <end position="31"/>
    </location>
</feature>
<dbReference type="InterPro" id="IPR013524">
    <property type="entry name" value="Runt_dom"/>
</dbReference>
<feature type="region of interest" description="Disordered" evidence="6">
    <location>
        <begin position="48"/>
        <end position="175"/>
    </location>
</feature>
<dbReference type="RefSeq" id="XP_014156215.1">
    <property type="nucleotide sequence ID" value="XM_014300740.1"/>
</dbReference>
<dbReference type="PROSITE" id="PS50088">
    <property type="entry name" value="ANK_REPEAT"/>
    <property type="match status" value="1"/>
</dbReference>
<evidence type="ECO:0000313" key="8">
    <source>
        <dbReference type="EMBL" id="KNC82313.1"/>
    </source>
</evidence>
<dbReference type="AlphaFoldDB" id="A0A0L0G292"/>
<dbReference type="OrthoDB" id="10029800at2759"/>
<feature type="compositionally biased region" description="Basic and acidic residues" evidence="6">
    <location>
        <begin position="61"/>
        <end position="77"/>
    </location>
</feature>
<keyword evidence="9" id="KW-1185">Reference proteome</keyword>
<dbReference type="PANTHER" id="PTHR11950:SF31">
    <property type="entry name" value="SEGMENTATION PROTEIN RUNT"/>
    <property type="match status" value="1"/>
</dbReference>
<feature type="repeat" description="ANK" evidence="5">
    <location>
        <begin position="623"/>
        <end position="655"/>
    </location>
</feature>
<dbReference type="PRINTS" id="PR00967">
    <property type="entry name" value="ONCOGENEAML1"/>
</dbReference>
<dbReference type="GO" id="GO:0005634">
    <property type="term" value="C:nucleus"/>
    <property type="evidence" value="ECO:0007669"/>
    <property type="project" value="UniProtKB-SubCell"/>
</dbReference>
<dbReference type="Pfam" id="PF00853">
    <property type="entry name" value="Runt"/>
    <property type="match status" value="1"/>
</dbReference>
<dbReference type="InterPro" id="IPR036770">
    <property type="entry name" value="Ankyrin_rpt-contain_sf"/>
</dbReference>
<evidence type="ECO:0000256" key="3">
    <source>
        <dbReference type="ARBA" id="ARBA00023163"/>
    </source>
</evidence>
<feature type="compositionally biased region" description="Acidic residues" evidence="6">
    <location>
        <begin position="145"/>
        <end position="155"/>
    </location>
</feature>
<dbReference type="PROSITE" id="PS50297">
    <property type="entry name" value="ANK_REP_REGION"/>
    <property type="match status" value="1"/>
</dbReference>
<evidence type="ECO:0000256" key="5">
    <source>
        <dbReference type="PROSITE-ProRule" id="PRU00023"/>
    </source>
</evidence>
<dbReference type="Proteomes" id="UP000054560">
    <property type="component" value="Unassembled WGS sequence"/>
</dbReference>
<evidence type="ECO:0000256" key="2">
    <source>
        <dbReference type="ARBA" id="ARBA00023015"/>
    </source>
</evidence>
<proteinExistence type="predicted"/>
<comment type="subcellular location">
    <subcellularLocation>
        <location evidence="1">Nucleus</location>
    </subcellularLocation>
</comment>
<feature type="region of interest" description="Disordered" evidence="6">
    <location>
        <begin position="279"/>
        <end position="325"/>
    </location>
</feature>
<accession>A0A0L0G292</accession>
<dbReference type="GO" id="GO:0005524">
    <property type="term" value="F:ATP binding"/>
    <property type="evidence" value="ECO:0007669"/>
    <property type="project" value="InterPro"/>
</dbReference>
<dbReference type="Gene3D" id="2.60.40.720">
    <property type="match status" value="1"/>
</dbReference>
<dbReference type="PANTHER" id="PTHR11950">
    <property type="entry name" value="RUNT RELATED"/>
    <property type="match status" value="1"/>
</dbReference>
<keyword evidence="3" id="KW-0804">Transcription</keyword>
<keyword evidence="5" id="KW-0040">ANK repeat</keyword>
<organism evidence="8 9">
    <name type="scientific">Sphaeroforma arctica JP610</name>
    <dbReference type="NCBI Taxonomy" id="667725"/>
    <lineage>
        <taxon>Eukaryota</taxon>
        <taxon>Ichthyosporea</taxon>
        <taxon>Ichthyophonida</taxon>
        <taxon>Sphaeroforma</taxon>
    </lineage>
</organism>
<keyword evidence="4" id="KW-0539">Nucleus</keyword>